<keyword evidence="3 6" id="KW-0597">Phosphoprotein</keyword>
<dbReference type="InterPro" id="IPR003661">
    <property type="entry name" value="HisK_dim/P_dom"/>
</dbReference>
<evidence type="ECO:0000256" key="1">
    <source>
        <dbReference type="ARBA" id="ARBA00000085"/>
    </source>
</evidence>
<keyword evidence="11" id="KW-1185">Reference proteome</keyword>
<dbReference type="Gene3D" id="3.30.565.10">
    <property type="entry name" value="Histidine kinase-like ATPase, C-terminal domain"/>
    <property type="match status" value="1"/>
</dbReference>
<evidence type="ECO:0000256" key="3">
    <source>
        <dbReference type="ARBA" id="ARBA00022553"/>
    </source>
</evidence>
<gene>
    <name evidence="10" type="ORF">C7H19_07555</name>
</gene>
<name>A0A2T1LZJ3_9CHRO</name>
<dbReference type="SMART" id="SM00387">
    <property type="entry name" value="HATPase_c"/>
    <property type="match status" value="1"/>
</dbReference>
<evidence type="ECO:0000256" key="6">
    <source>
        <dbReference type="PROSITE-ProRule" id="PRU00169"/>
    </source>
</evidence>
<evidence type="ECO:0000256" key="4">
    <source>
        <dbReference type="ARBA" id="ARBA00022777"/>
    </source>
</evidence>
<reference evidence="10 11" key="1">
    <citation type="submission" date="2018-03" db="EMBL/GenBank/DDBJ databases">
        <title>The ancient ancestry and fast evolution of plastids.</title>
        <authorList>
            <person name="Moore K.R."/>
            <person name="Magnabosco C."/>
            <person name="Momper L."/>
            <person name="Gold D.A."/>
            <person name="Bosak T."/>
            <person name="Fournier G.P."/>
        </authorList>
    </citation>
    <scope>NUCLEOTIDE SEQUENCE [LARGE SCALE GENOMIC DNA]</scope>
    <source>
        <strain evidence="10 11">CCALA 016</strain>
    </source>
</reference>
<feature type="domain" description="Response regulatory" evidence="9">
    <location>
        <begin position="336"/>
        <end position="455"/>
    </location>
</feature>
<evidence type="ECO:0000313" key="11">
    <source>
        <dbReference type="Proteomes" id="UP000239001"/>
    </source>
</evidence>
<dbReference type="OrthoDB" id="502671at2"/>
<dbReference type="SUPFAM" id="SSF55874">
    <property type="entry name" value="ATPase domain of HSP90 chaperone/DNA topoisomerase II/histidine kinase"/>
    <property type="match status" value="1"/>
</dbReference>
<feature type="modified residue" description="4-aspartylphosphate" evidence="6">
    <location>
        <position position="385"/>
    </location>
</feature>
<dbReference type="CDD" id="cd17546">
    <property type="entry name" value="REC_hyHK_CKI1_RcsC-like"/>
    <property type="match status" value="1"/>
</dbReference>
<dbReference type="InterPro" id="IPR036097">
    <property type="entry name" value="HisK_dim/P_sf"/>
</dbReference>
<accession>A0A2T1LZJ3</accession>
<dbReference type="Gene3D" id="1.10.287.130">
    <property type="match status" value="1"/>
</dbReference>
<dbReference type="SMART" id="SM00388">
    <property type="entry name" value="HisKA"/>
    <property type="match status" value="1"/>
</dbReference>
<dbReference type="InterPro" id="IPR005467">
    <property type="entry name" value="His_kinase_dom"/>
</dbReference>
<dbReference type="InterPro" id="IPR001789">
    <property type="entry name" value="Sig_transdc_resp-reg_receiver"/>
</dbReference>
<dbReference type="InterPro" id="IPR003594">
    <property type="entry name" value="HATPase_dom"/>
</dbReference>
<comment type="catalytic activity">
    <reaction evidence="1">
        <text>ATP + protein L-histidine = ADP + protein N-phospho-L-histidine.</text>
        <dbReference type="EC" id="2.7.13.3"/>
    </reaction>
</comment>
<dbReference type="Pfam" id="PF02518">
    <property type="entry name" value="HATPase_c"/>
    <property type="match status" value="1"/>
</dbReference>
<dbReference type="SUPFAM" id="SSF47384">
    <property type="entry name" value="Homodimeric domain of signal transducing histidine kinase"/>
    <property type="match status" value="1"/>
</dbReference>
<organism evidence="10 11">
    <name type="scientific">Aphanothece hegewaldii CCALA 016</name>
    <dbReference type="NCBI Taxonomy" id="2107694"/>
    <lineage>
        <taxon>Bacteria</taxon>
        <taxon>Bacillati</taxon>
        <taxon>Cyanobacteriota</taxon>
        <taxon>Cyanophyceae</taxon>
        <taxon>Oscillatoriophycideae</taxon>
        <taxon>Chroococcales</taxon>
        <taxon>Aphanothecaceae</taxon>
        <taxon>Aphanothece</taxon>
    </lineage>
</organism>
<dbReference type="PANTHER" id="PTHR45339:SF1">
    <property type="entry name" value="HYBRID SIGNAL TRANSDUCTION HISTIDINE KINASE J"/>
    <property type="match status" value="1"/>
</dbReference>
<evidence type="ECO:0000313" key="10">
    <source>
        <dbReference type="EMBL" id="PSF37831.1"/>
    </source>
</evidence>
<feature type="transmembrane region" description="Helical" evidence="7">
    <location>
        <begin position="7"/>
        <end position="23"/>
    </location>
</feature>
<keyword evidence="4" id="KW-0418">Kinase</keyword>
<dbReference type="EMBL" id="PXOH01000006">
    <property type="protein sequence ID" value="PSF37831.1"/>
    <property type="molecule type" value="Genomic_DNA"/>
</dbReference>
<sequence>MAWISNAALLTVIAFSGGWWWWYHKKTTRLQTQLREKTQQLQKSYAELDQAVASHQDAQKQDQMALEWANWTQKNLSAKISSEFKNPLHTILGYAVLLQRYPHLAQEEPENLEQIRQNGEHLLALINDVLEIIQLESNQLELHEANFNIRRFLDSLEETIQPKAIAKGLNLVFFIPPDIPTKITTDEQKLRQVLLNILDNAIKYTQTGSVTLRVGISDRTWMLEENDDHPSHLATHSLFFEIEDTGVGIPSEQLKCIFEPLSANEPKMRSMGLGLVSSQKLVKLLGGKITITSKVAQGTIVKVKLTVKGWEIAQWDSFFQGTGQIIGLAPYEPEYRILVVDDRRENRYLLIKFLEPLGFKLEEAANGEEAIHFWSTWQPHLIFMDTRMPVMDGYQAIAEIQRLQVSSEEPFKTVIIGLSSGTVEDYSDISAIGCDDILQKPFEIETILEKIAQHLNVRYVYEIEEKEDFDDDDLSTIPLSEFPTSTSINNSMVTPYKDMRRTKNSSSDLRSEYPIPSNNLEVMSRDWIERLYSCAVARDSEGICQLLEQIPSEHEALVSSLQSLVEQNNFRNLKELAQFLLSRP</sequence>
<protein>
    <recommendedName>
        <fullName evidence="2">histidine kinase</fullName>
        <ecNumber evidence="2">2.7.13.3</ecNumber>
    </recommendedName>
</protein>
<evidence type="ECO:0000259" key="9">
    <source>
        <dbReference type="PROSITE" id="PS50110"/>
    </source>
</evidence>
<keyword evidence="5" id="KW-0902">Two-component regulatory system</keyword>
<dbReference type="AlphaFoldDB" id="A0A2T1LZJ3"/>
<dbReference type="GO" id="GO:0000155">
    <property type="term" value="F:phosphorelay sensor kinase activity"/>
    <property type="evidence" value="ECO:0007669"/>
    <property type="project" value="InterPro"/>
</dbReference>
<evidence type="ECO:0000256" key="5">
    <source>
        <dbReference type="ARBA" id="ARBA00023012"/>
    </source>
</evidence>
<dbReference type="Proteomes" id="UP000239001">
    <property type="component" value="Unassembled WGS sequence"/>
</dbReference>
<keyword evidence="4" id="KW-0808">Transferase</keyword>
<keyword evidence="7" id="KW-0472">Membrane</keyword>
<reference evidence="10 11" key="2">
    <citation type="submission" date="2018-03" db="EMBL/GenBank/DDBJ databases">
        <authorList>
            <person name="Keele B.F."/>
        </authorList>
    </citation>
    <scope>NUCLEOTIDE SEQUENCE [LARGE SCALE GENOMIC DNA]</scope>
    <source>
        <strain evidence="10 11">CCALA 016</strain>
    </source>
</reference>
<keyword evidence="7" id="KW-1133">Transmembrane helix</keyword>
<evidence type="ECO:0000256" key="2">
    <source>
        <dbReference type="ARBA" id="ARBA00012438"/>
    </source>
</evidence>
<dbReference type="EC" id="2.7.13.3" evidence="2"/>
<evidence type="ECO:0000259" key="8">
    <source>
        <dbReference type="PROSITE" id="PS50109"/>
    </source>
</evidence>
<comment type="caution">
    <text evidence="10">The sequence shown here is derived from an EMBL/GenBank/DDBJ whole genome shotgun (WGS) entry which is preliminary data.</text>
</comment>
<feature type="domain" description="Histidine kinase" evidence="8">
    <location>
        <begin position="79"/>
        <end position="309"/>
    </location>
</feature>
<dbReference type="Pfam" id="PF00512">
    <property type="entry name" value="HisKA"/>
    <property type="match status" value="1"/>
</dbReference>
<dbReference type="InterPro" id="IPR011006">
    <property type="entry name" value="CheY-like_superfamily"/>
</dbReference>
<dbReference type="Pfam" id="PF00072">
    <property type="entry name" value="Response_reg"/>
    <property type="match status" value="1"/>
</dbReference>
<dbReference type="RefSeq" id="WP_106456272.1">
    <property type="nucleotide sequence ID" value="NZ_PXOH01000006.1"/>
</dbReference>
<dbReference type="PROSITE" id="PS50110">
    <property type="entry name" value="RESPONSE_REGULATORY"/>
    <property type="match status" value="1"/>
</dbReference>
<proteinExistence type="predicted"/>
<dbReference type="InterPro" id="IPR004358">
    <property type="entry name" value="Sig_transdc_His_kin-like_C"/>
</dbReference>
<dbReference type="PROSITE" id="PS50109">
    <property type="entry name" value="HIS_KIN"/>
    <property type="match status" value="1"/>
</dbReference>
<dbReference type="PRINTS" id="PR00344">
    <property type="entry name" value="BCTRLSENSOR"/>
</dbReference>
<dbReference type="Gene3D" id="3.40.50.2300">
    <property type="match status" value="1"/>
</dbReference>
<dbReference type="PANTHER" id="PTHR45339">
    <property type="entry name" value="HYBRID SIGNAL TRANSDUCTION HISTIDINE KINASE J"/>
    <property type="match status" value="1"/>
</dbReference>
<keyword evidence="7" id="KW-0812">Transmembrane</keyword>
<evidence type="ECO:0000256" key="7">
    <source>
        <dbReference type="SAM" id="Phobius"/>
    </source>
</evidence>
<dbReference type="SUPFAM" id="SSF52172">
    <property type="entry name" value="CheY-like"/>
    <property type="match status" value="1"/>
</dbReference>
<dbReference type="SMART" id="SM00448">
    <property type="entry name" value="REC"/>
    <property type="match status" value="1"/>
</dbReference>
<dbReference type="CDD" id="cd00082">
    <property type="entry name" value="HisKA"/>
    <property type="match status" value="1"/>
</dbReference>
<dbReference type="InterPro" id="IPR036890">
    <property type="entry name" value="HATPase_C_sf"/>
</dbReference>